<feature type="region of interest" description="Disordered" evidence="1">
    <location>
        <begin position="87"/>
        <end position="131"/>
    </location>
</feature>
<evidence type="ECO:0000256" key="1">
    <source>
        <dbReference type="SAM" id="MobiDB-lite"/>
    </source>
</evidence>
<dbReference type="AlphaFoldDB" id="A0AAD8JQ21"/>
<comment type="caution">
    <text evidence="2">The sequence shown here is derived from an EMBL/GenBank/DDBJ whole genome shotgun (WGS) entry which is preliminary data.</text>
</comment>
<organism evidence="2 3">
    <name type="scientific">Tagetes erecta</name>
    <name type="common">African marigold</name>
    <dbReference type="NCBI Taxonomy" id="13708"/>
    <lineage>
        <taxon>Eukaryota</taxon>
        <taxon>Viridiplantae</taxon>
        <taxon>Streptophyta</taxon>
        <taxon>Embryophyta</taxon>
        <taxon>Tracheophyta</taxon>
        <taxon>Spermatophyta</taxon>
        <taxon>Magnoliopsida</taxon>
        <taxon>eudicotyledons</taxon>
        <taxon>Gunneridae</taxon>
        <taxon>Pentapetalae</taxon>
        <taxon>asterids</taxon>
        <taxon>campanulids</taxon>
        <taxon>Asterales</taxon>
        <taxon>Asteraceae</taxon>
        <taxon>Asteroideae</taxon>
        <taxon>Heliantheae alliance</taxon>
        <taxon>Tageteae</taxon>
        <taxon>Tagetes</taxon>
    </lineage>
</organism>
<evidence type="ECO:0000313" key="3">
    <source>
        <dbReference type="Proteomes" id="UP001229421"/>
    </source>
</evidence>
<dbReference type="EMBL" id="JAUHHV010000012">
    <property type="protein sequence ID" value="KAK1406557.1"/>
    <property type="molecule type" value="Genomic_DNA"/>
</dbReference>
<reference evidence="2" key="1">
    <citation type="journal article" date="2023" name="bioRxiv">
        <title>Improved chromosome-level genome assembly for marigold (Tagetes erecta).</title>
        <authorList>
            <person name="Jiang F."/>
            <person name="Yuan L."/>
            <person name="Wang S."/>
            <person name="Wang H."/>
            <person name="Xu D."/>
            <person name="Wang A."/>
            <person name="Fan W."/>
        </authorList>
    </citation>
    <scope>NUCLEOTIDE SEQUENCE</scope>
    <source>
        <strain evidence="2">WSJ</strain>
        <tissue evidence="2">Leaf</tissue>
    </source>
</reference>
<keyword evidence="3" id="KW-1185">Reference proteome</keyword>
<proteinExistence type="predicted"/>
<dbReference type="Proteomes" id="UP001229421">
    <property type="component" value="Unassembled WGS sequence"/>
</dbReference>
<protein>
    <submittedName>
        <fullName evidence="2">Uncharacterized protein</fullName>
    </submittedName>
</protein>
<gene>
    <name evidence="2" type="ORF">QVD17_41982</name>
</gene>
<evidence type="ECO:0000313" key="2">
    <source>
        <dbReference type="EMBL" id="KAK1406557.1"/>
    </source>
</evidence>
<name>A0AAD8JQ21_TARER</name>
<accession>A0AAD8JQ21</accession>
<sequence length="161" mass="18208">MVTHPEIAVIRARLTMEFSTHPLALSSKTRCWYLRSDIPYKSQISPAHGRFGICLGCYRSSMESLHYGGNGPQGRNLVTKKKLCDRSERVKWNSQSQEDDKHNKTPTSPPEKCLSVHTPDHGRKGPQGRNLVTKRKLVFHSLGLIEQGGYMQAILQAKPQR</sequence>